<feature type="transmembrane region" description="Helical" evidence="3">
    <location>
        <begin position="534"/>
        <end position="555"/>
    </location>
</feature>
<sequence>MPDWSYHPLFKQWINRLPNAAGREFIHRGMNLIAGVPGGKRIIDFLGHMEPSKALSKNYFNSTFISPIGLSGKIDPNISGTKAFSHLGFGFIEIGPVSLFPSAADKHAHFDLRTESICFPKPLASIGLEQTLQKLNKQNLDTPLFIRLSLNPSEKMNDLLKLAKSLRPFAAAFVIEWSGGNHNLEFIEHFAKESEMPLVLAIAHNTVKAVLPHLQLLVSINAIHGIIIEEADGNLDQYQQTSGIADALMLSMKNGIHSIPVITSGGVYEPEDALLFHELGADLIMLSGGYVSTGPGLPKRINEALADELINEKEIKEIQGWKWYWLFGLIILCGGFLALFFSMTRVILPYDERFIQMTRDELIALNPNIIKFMAHDRMTLAGTMISGAIIYMQLAKHGVRFGLHWTRKAFNIAAISGFLGILLFIGYGYFDWLHGLFWLILLPFFLWGVFTTKKAIHSPRSKNRKNTRSWKKSLWGQLCFVVLGFSFVIGGIVISTIGATSIFVPTDIGFICLPPEILHEINNRLIPVIAHDRAGFGSALFSVGLLVLMVALWGFNQGAKWVWHTFLLGGIPAFLAGILTHFFIGYTTFIHLLPAYFALLLYVAGLVLSREFLLNMQK</sequence>
<feature type="transmembrane region" description="Helical" evidence="3">
    <location>
        <begin position="562"/>
        <end position="583"/>
    </location>
</feature>
<dbReference type="InterPro" id="IPR013785">
    <property type="entry name" value="Aldolase_TIM"/>
</dbReference>
<keyword evidence="3" id="KW-0472">Membrane</keyword>
<evidence type="ECO:0000256" key="2">
    <source>
        <dbReference type="ARBA" id="ARBA00004725"/>
    </source>
</evidence>
<gene>
    <name evidence="4" type="ORF">F7731_05460</name>
</gene>
<dbReference type="OrthoDB" id="9802377at2"/>
<feature type="transmembrane region" description="Helical" evidence="3">
    <location>
        <begin position="323"/>
        <end position="348"/>
    </location>
</feature>
<evidence type="ECO:0000256" key="1">
    <source>
        <dbReference type="ARBA" id="ARBA00001917"/>
    </source>
</evidence>
<dbReference type="RefSeq" id="WP_151533758.1">
    <property type="nucleotide sequence ID" value="NZ_WBOS01000002.1"/>
</dbReference>
<feature type="transmembrane region" description="Helical" evidence="3">
    <location>
        <begin position="474"/>
        <end position="497"/>
    </location>
</feature>
<reference evidence="4 5" key="1">
    <citation type="journal article" date="2016" name="Antonie Van Leeuwenhoek">
        <title>Bacillus depressus sp. nov., isolated from soil of a sunflower field.</title>
        <authorList>
            <person name="Wei X."/>
            <person name="Xin D."/>
            <person name="Xin Y."/>
            <person name="Zhang H."/>
            <person name="Wang T."/>
            <person name="Zhang J."/>
        </authorList>
    </citation>
    <scope>NUCLEOTIDE SEQUENCE [LARGE SCALE GENOMIC DNA]</scope>
    <source>
        <strain evidence="4 5">BZ1</strain>
    </source>
</reference>
<comment type="caution">
    <text evidence="4">The sequence shown here is derived from an EMBL/GenBank/DDBJ whole genome shotgun (WGS) entry which is preliminary data.</text>
</comment>
<dbReference type="SUPFAM" id="SSF51395">
    <property type="entry name" value="FMN-linked oxidoreductases"/>
    <property type="match status" value="1"/>
</dbReference>
<name>A0A6L3V6K3_9BACI</name>
<dbReference type="EMBL" id="WBOS01000002">
    <property type="protein sequence ID" value="KAB2337074.1"/>
    <property type="molecule type" value="Genomic_DNA"/>
</dbReference>
<accession>A0A6L3V6K3</accession>
<evidence type="ECO:0000313" key="5">
    <source>
        <dbReference type="Proteomes" id="UP000481030"/>
    </source>
</evidence>
<keyword evidence="5" id="KW-1185">Reference proteome</keyword>
<organism evidence="4 5">
    <name type="scientific">Cytobacillus depressus</name>
    <dbReference type="NCBI Taxonomy" id="1602942"/>
    <lineage>
        <taxon>Bacteria</taxon>
        <taxon>Bacillati</taxon>
        <taxon>Bacillota</taxon>
        <taxon>Bacilli</taxon>
        <taxon>Bacillales</taxon>
        <taxon>Bacillaceae</taxon>
        <taxon>Cytobacillus</taxon>
    </lineage>
</organism>
<evidence type="ECO:0000313" key="4">
    <source>
        <dbReference type="EMBL" id="KAB2337074.1"/>
    </source>
</evidence>
<feature type="transmembrane region" description="Helical" evidence="3">
    <location>
        <begin position="436"/>
        <end position="453"/>
    </location>
</feature>
<proteinExistence type="predicted"/>
<comment type="cofactor">
    <cofactor evidence="1">
        <name>FMN</name>
        <dbReference type="ChEBI" id="CHEBI:58210"/>
    </cofactor>
</comment>
<dbReference type="Gene3D" id="3.20.20.70">
    <property type="entry name" value="Aldolase class I"/>
    <property type="match status" value="2"/>
</dbReference>
<dbReference type="Proteomes" id="UP000481030">
    <property type="component" value="Unassembled WGS sequence"/>
</dbReference>
<dbReference type="PANTHER" id="PTHR48109">
    <property type="entry name" value="DIHYDROOROTATE DEHYDROGENASE (QUINONE), MITOCHONDRIAL-RELATED"/>
    <property type="match status" value="1"/>
</dbReference>
<comment type="pathway">
    <text evidence="2">Pyrimidine metabolism; UMP biosynthesis via de novo pathway.</text>
</comment>
<protein>
    <submittedName>
        <fullName evidence="4">Dihydroorotate dehydrogenase</fullName>
    </submittedName>
</protein>
<evidence type="ECO:0000256" key="3">
    <source>
        <dbReference type="SAM" id="Phobius"/>
    </source>
</evidence>
<dbReference type="AlphaFoldDB" id="A0A6L3V6K3"/>
<keyword evidence="3" id="KW-0812">Transmembrane</keyword>
<feature type="transmembrane region" description="Helical" evidence="3">
    <location>
        <begin position="409"/>
        <end position="430"/>
    </location>
</feature>
<dbReference type="InterPro" id="IPR050074">
    <property type="entry name" value="DHO_dehydrogenase"/>
</dbReference>
<feature type="transmembrane region" description="Helical" evidence="3">
    <location>
        <begin position="589"/>
        <end position="608"/>
    </location>
</feature>
<keyword evidence="3" id="KW-1133">Transmembrane helix</keyword>